<dbReference type="CDD" id="cd09917">
    <property type="entry name" value="F-box_SF"/>
    <property type="match status" value="1"/>
</dbReference>
<organism evidence="2 3">
    <name type="scientific">Lolium multiflorum</name>
    <name type="common">Italian ryegrass</name>
    <name type="synonym">Lolium perenne subsp. multiflorum</name>
    <dbReference type="NCBI Taxonomy" id="4521"/>
    <lineage>
        <taxon>Eukaryota</taxon>
        <taxon>Viridiplantae</taxon>
        <taxon>Streptophyta</taxon>
        <taxon>Embryophyta</taxon>
        <taxon>Tracheophyta</taxon>
        <taxon>Spermatophyta</taxon>
        <taxon>Magnoliopsida</taxon>
        <taxon>Liliopsida</taxon>
        <taxon>Poales</taxon>
        <taxon>Poaceae</taxon>
        <taxon>BOP clade</taxon>
        <taxon>Pooideae</taxon>
        <taxon>Poodae</taxon>
        <taxon>Poeae</taxon>
        <taxon>Poeae Chloroplast Group 2 (Poeae type)</taxon>
        <taxon>Loliodinae</taxon>
        <taxon>Loliinae</taxon>
        <taxon>Lolium</taxon>
    </lineage>
</organism>
<name>A0AAD8VQH8_LOLMU</name>
<dbReference type="Gene3D" id="1.20.1280.50">
    <property type="match status" value="1"/>
</dbReference>
<dbReference type="Pfam" id="PF12937">
    <property type="entry name" value="F-box-like"/>
    <property type="match status" value="1"/>
</dbReference>
<comment type="caution">
    <text evidence="2">The sequence shown here is derived from an EMBL/GenBank/DDBJ whole genome shotgun (WGS) entry which is preliminary data.</text>
</comment>
<protein>
    <recommendedName>
        <fullName evidence="1">F-box domain-containing protein</fullName>
    </recommendedName>
</protein>
<dbReference type="InterPro" id="IPR036047">
    <property type="entry name" value="F-box-like_dom_sf"/>
</dbReference>
<sequence>MSEMGNQMASLPVPDDLLAEIFLRLPTPDDLVRASAACVSFRRLVSDRSFLRKYRKLQAPPFLGLLKDRAFHPAVTPHPSAPAASALALAADFSFSFLPTPSCDWVVQDSRDGRVLLDRPCTFDDCTVTFTEMVVCDPLHRRYLLLPPIPAHLAASMEEPFPGIWEHLPETFLVPTTDDKEAADAQETSFRVIYMAQCKLKLLIFLFSSSTGQWRAAPSQGWSDLFAALLTPTRSKALCSRQYAYGCFYWMIYPKEQKMLALDVPRMEFSIAKLPREAKRDSYILDSTAITMVEAGGGRPGMFVLAHDRTHLIYTIRRYRGSSSSQWQREKTIPLGSRCWLRGVLSWHPRYARIQQLPTINVVVADNMKMATAIQNIKGLIPVTLDLEASSFTKWRNFLTIAITQVALADHHETPLPPTDVEWLRMDSTILQWLYGSVTPDIAGMVMAAGISPY</sequence>
<evidence type="ECO:0000313" key="3">
    <source>
        <dbReference type="Proteomes" id="UP001231189"/>
    </source>
</evidence>
<proteinExistence type="predicted"/>
<dbReference type="Proteomes" id="UP001231189">
    <property type="component" value="Unassembled WGS sequence"/>
</dbReference>
<evidence type="ECO:0000259" key="1">
    <source>
        <dbReference type="PROSITE" id="PS50181"/>
    </source>
</evidence>
<accession>A0AAD8VQH8</accession>
<dbReference type="EMBL" id="JAUUTY010000006">
    <property type="protein sequence ID" value="KAK1614016.1"/>
    <property type="molecule type" value="Genomic_DNA"/>
</dbReference>
<feature type="domain" description="F-box" evidence="1">
    <location>
        <begin position="7"/>
        <end position="57"/>
    </location>
</feature>
<dbReference type="SUPFAM" id="SSF81383">
    <property type="entry name" value="F-box domain"/>
    <property type="match status" value="1"/>
</dbReference>
<keyword evidence="3" id="KW-1185">Reference proteome</keyword>
<gene>
    <name evidence="2" type="ORF">QYE76_019533</name>
</gene>
<evidence type="ECO:0000313" key="2">
    <source>
        <dbReference type="EMBL" id="KAK1614016.1"/>
    </source>
</evidence>
<dbReference type="SMART" id="SM00256">
    <property type="entry name" value="FBOX"/>
    <property type="match status" value="1"/>
</dbReference>
<dbReference type="InterPro" id="IPR001810">
    <property type="entry name" value="F-box_dom"/>
</dbReference>
<dbReference type="PANTHER" id="PTHR31264">
    <property type="entry name" value="OS07G0554500 PROTEIN-RELATED"/>
    <property type="match status" value="1"/>
</dbReference>
<dbReference type="AlphaFoldDB" id="A0AAD8VQH8"/>
<dbReference type="PROSITE" id="PS50181">
    <property type="entry name" value="FBOX"/>
    <property type="match status" value="1"/>
</dbReference>
<reference evidence="2" key="1">
    <citation type="submission" date="2023-07" db="EMBL/GenBank/DDBJ databases">
        <title>A chromosome-level genome assembly of Lolium multiflorum.</title>
        <authorList>
            <person name="Chen Y."/>
            <person name="Copetti D."/>
            <person name="Kolliker R."/>
            <person name="Studer B."/>
        </authorList>
    </citation>
    <scope>NUCLEOTIDE SEQUENCE</scope>
    <source>
        <strain evidence="2">02402/16</strain>
        <tissue evidence="2">Leaf</tissue>
    </source>
</reference>
<dbReference type="PANTHER" id="PTHR31264:SF23">
    <property type="entry name" value="F-BOX DOMAIN-CONTAINING PROTEIN"/>
    <property type="match status" value="1"/>
</dbReference>